<name>A0A0E9Q2Q8_ANGAN</name>
<evidence type="ECO:0000313" key="1">
    <source>
        <dbReference type="EMBL" id="JAH11186.1"/>
    </source>
</evidence>
<reference evidence="1" key="2">
    <citation type="journal article" date="2015" name="Fish Shellfish Immunol.">
        <title>Early steps in the European eel (Anguilla anguilla)-Vibrio vulnificus interaction in the gills: Role of the RtxA13 toxin.</title>
        <authorList>
            <person name="Callol A."/>
            <person name="Pajuelo D."/>
            <person name="Ebbesson L."/>
            <person name="Teles M."/>
            <person name="MacKenzie S."/>
            <person name="Amaro C."/>
        </authorList>
    </citation>
    <scope>NUCLEOTIDE SEQUENCE</scope>
</reference>
<proteinExistence type="predicted"/>
<organism evidence="1">
    <name type="scientific">Anguilla anguilla</name>
    <name type="common">European freshwater eel</name>
    <name type="synonym">Muraena anguilla</name>
    <dbReference type="NCBI Taxonomy" id="7936"/>
    <lineage>
        <taxon>Eukaryota</taxon>
        <taxon>Metazoa</taxon>
        <taxon>Chordata</taxon>
        <taxon>Craniata</taxon>
        <taxon>Vertebrata</taxon>
        <taxon>Euteleostomi</taxon>
        <taxon>Actinopterygii</taxon>
        <taxon>Neopterygii</taxon>
        <taxon>Teleostei</taxon>
        <taxon>Anguilliformes</taxon>
        <taxon>Anguillidae</taxon>
        <taxon>Anguilla</taxon>
    </lineage>
</organism>
<reference evidence="1" key="1">
    <citation type="submission" date="2014-11" db="EMBL/GenBank/DDBJ databases">
        <authorList>
            <person name="Amaro Gonzalez C."/>
        </authorList>
    </citation>
    <scope>NUCLEOTIDE SEQUENCE</scope>
</reference>
<dbReference type="EMBL" id="GBXM01097391">
    <property type="protein sequence ID" value="JAH11186.1"/>
    <property type="molecule type" value="Transcribed_RNA"/>
</dbReference>
<dbReference type="AlphaFoldDB" id="A0A0E9Q2Q8"/>
<sequence>MLSPLFVFVSDFVPMPMETMQSHSLPALPTACK</sequence>
<accession>A0A0E9Q2Q8</accession>
<protein>
    <submittedName>
        <fullName evidence="1">Uncharacterized protein</fullName>
    </submittedName>
</protein>